<keyword evidence="7" id="KW-1185">Reference proteome</keyword>
<comment type="catalytic activity">
    <reaction evidence="1">
        <text>3'-dephospho-CoA + ATP = 2'-(5''-triphospho-alpha-D-ribosyl)-3'-dephospho-CoA + adenine</text>
        <dbReference type="Rhea" id="RHEA:15117"/>
        <dbReference type="ChEBI" id="CHEBI:16708"/>
        <dbReference type="ChEBI" id="CHEBI:30616"/>
        <dbReference type="ChEBI" id="CHEBI:57328"/>
        <dbReference type="ChEBI" id="CHEBI:61378"/>
        <dbReference type="EC" id="2.4.2.52"/>
    </reaction>
</comment>
<sequence length="292" mass="31975">MEKLQTYTENLAILAVQALIEEAELTPKPGLVDKESTGSHHDMSIELMIKSAESLEPAFREIAKVSYGRVPSQELREEIAAIGRQGEIDMFQATGGVNTHKGAIWALGLLISSAAMNPGETSLDHIAKTAGNLALFPDRNLPQQITNGTRVKEKYGVNGALGEAQQGFPHIRNISLPVLYDSRRRGIKEDLCRLNTLISLMASLDDTCILHRGGTRSLTATKELASEILLLGGVWTQTGWKVLEELSQCLIKCNASPGGSADLLAATIFLDYLYKNNTSHLWGFKKYSLIRK</sequence>
<evidence type="ECO:0000256" key="1">
    <source>
        <dbReference type="ARBA" id="ARBA00001210"/>
    </source>
</evidence>
<comment type="caution">
    <text evidence="6">The sequence shown here is derived from an EMBL/GenBank/DDBJ whole genome shotgun (WGS) entry which is preliminary data.</text>
</comment>
<keyword evidence="5" id="KW-0067">ATP-binding</keyword>
<name>A0ABV4YPQ4_9BACI</name>
<evidence type="ECO:0000256" key="4">
    <source>
        <dbReference type="ARBA" id="ARBA00022741"/>
    </source>
</evidence>
<protein>
    <recommendedName>
        <fullName evidence="2">triphosphoribosyl-dephospho-CoA synthase</fullName>
        <ecNumber evidence="2">2.4.2.52</ecNumber>
    </recommendedName>
</protein>
<dbReference type="NCBIfam" id="NF002315">
    <property type="entry name" value="PRK01237.1"/>
    <property type="match status" value="1"/>
</dbReference>
<evidence type="ECO:0000256" key="3">
    <source>
        <dbReference type="ARBA" id="ARBA00022679"/>
    </source>
</evidence>
<dbReference type="Proteomes" id="UP001241748">
    <property type="component" value="Unassembled WGS sequence"/>
</dbReference>
<dbReference type="GO" id="GO:0046917">
    <property type="term" value="F:triphosphoribosyl-dephospho-CoA synthase activity"/>
    <property type="evidence" value="ECO:0007669"/>
    <property type="project" value="UniProtKB-EC"/>
</dbReference>
<keyword evidence="4" id="KW-0547">Nucleotide-binding</keyword>
<dbReference type="EMBL" id="JAROBZ020000001">
    <property type="protein sequence ID" value="MFB3166830.1"/>
    <property type="molecule type" value="Genomic_DNA"/>
</dbReference>
<keyword evidence="3 6" id="KW-0808">Transferase</keyword>
<dbReference type="Gene3D" id="1.10.4200.10">
    <property type="entry name" value="Triphosphoribosyl-dephospho-CoA protein"/>
    <property type="match status" value="2"/>
</dbReference>
<keyword evidence="6" id="KW-0328">Glycosyltransferase</keyword>
<evidence type="ECO:0000313" key="6">
    <source>
        <dbReference type="EMBL" id="MFB3166830.1"/>
    </source>
</evidence>
<dbReference type="InterPro" id="IPR017555">
    <property type="entry name" value="TriPribosyl-deP-CoA_syn"/>
</dbReference>
<proteinExistence type="inferred from homology"/>
<evidence type="ECO:0000313" key="7">
    <source>
        <dbReference type="Proteomes" id="UP001241748"/>
    </source>
</evidence>
<dbReference type="RefSeq" id="WP_306075455.1">
    <property type="nucleotide sequence ID" value="NZ_JAROBZ020000001.1"/>
</dbReference>
<dbReference type="Pfam" id="PF01874">
    <property type="entry name" value="CitG"/>
    <property type="match status" value="1"/>
</dbReference>
<evidence type="ECO:0000256" key="2">
    <source>
        <dbReference type="ARBA" id="ARBA00012074"/>
    </source>
</evidence>
<reference evidence="6 7" key="1">
    <citation type="submission" date="2024-05" db="EMBL/GenBank/DDBJ databases">
        <authorList>
            <person name="Venkateswaran K."/>
        </authorList>
    </citation>
    <scope>NUCLEOTIDE SEQUENCE [LARGE SCALE GENOMIC DNA]</scope>
    <source>
        <strain evidence="6 7">179-C4-2-HS</strain>
    </source>
</reference>
<dbReference type="PANTHER" id="PTHR30201:SF2">
    <property type="entry name" value="2-(5''-TRIPHOSPHORIBOSYL)-3'-DEPHOSPHOCOENZYME-A SYNTHASE"/>
    <property type="match status" value="1"/>
</dbReference>
<evidence type="ECO:0000256" key="5">
    <source>
        <dbReference type="ARBA" id="ARBA00022840"/>
    </source>
</evidence>
<gene>
    <name evidence="6" type="ORF">P5G62_006885</name>
</gene>
<dbReference type="EC" id="2.4.2.52" evidence="2"/>
<dbReference type="GO" id="GO:0016757">
    <property type="term" value="F:glycosyltransferase activity"/>
    <property type="evidence" value="ECO:0007669"/>
    <property type="project" value="UniProtKB-KW"/>
</dbReference>
<organism evidence="6 7">
    <name type="scientific">Neobacillus driksii</name>
    <dbReference type="NCBI Taxonomy" id="3035913"/>
    <lineage>
        <taxon>Bacteria</taxon>
        <taxon>Bacillati</taxon>
        <taxon>Bacillota</taxon>
        <taxon>Bacilli</taxon>
        <taxon>Bacillales</taxon>
        <taxon>Bacillaceae</taxon>
        <taxon>Neobacillus</taxon>
    </lineage>
</organism>
<dbReference type="InterPro" id="IPR002736">
    <property type="entry name" value="CitG"/>
</dbReference>
<dbReference type="NCBIfam" id="TIGR03132">
    <property type="entry name" value="malonate_mdcB"/>
    <property type="match status" value="1"/>
</dbReference>
<dbReference type="PANTHER" id="PTHR30201">
    <property type="entry name" value="TRIPHOSPHORIBOSYL-DEPHOSPHO-COA SYNTHASE"/>
    <property type="match status" value="1"/>
</dbReference>
<accession>A0ABV4YPQ4</accession>
<dbReference type="HAMAP" id="MF_01883">
    <property type="entry name" value="MdcB"/>
    <property type="match status" value="1"/>
</dbReference>